<gene>
    <name evidence="1" type="ORF">OUZ56_008783</name>
</gene>
<dbReference type="Proteomes" id="UP001234178">
    <property type="component" value="Unassembled WGS sequence"/>
</dbReference>
<accession>A0ABR0AE12</accession>
<comment type="caution">
    <text evidence="1">The sequence shown here is derived from an EMBL/GenBank/DDBJ whole genome shotgun (WGS) entry which is preliminary data.</text>
</comment>
<reference evidence="1 2" key="1">
    <citation type="journal article" date="2023" name="Nucleic Acids Res.">
        <title>The hologenome of Daphnia magna reveals possible DNA methylation and microbiome-mediated evolution of the host genome.</title>
        <authorList>
            <person name="Chaturvedi A."/>
            <person name="Li X."/>
            <person name="Dhandapani V."/>
            <person name="Marshall H."/>
            <person name="Kissane S."/>
            <person name="Cuenca-Cambronero M."/>
            <person name="Asole G."/>
            <person name="Calvet F."/>
            <person name="Ruiz-Romero M."/>
            <person name="Marangio P."/>
            <person name="Guigo R."/>
            <person name="Rago D."/>
            <person name="Mirbahai L."/>
            <person name="Eastwood N."/>
            <person name="Colbourne J.K."/>
            <person name="Zhou J."/>
            <person name="Mallon E."/>
            <person name="Orsini L."/>
        </authorList>
    </citation>
    <scope>NUCLEOTIDE SEQUENCE [LARGE SCALE GENOMIC DNA]</scope>
    <source>
        <strain evidence="1">LRV0_1</strain>
    </source>
</reference>
<organism evidence="1 2">
    <name type="scientific">Daphnia magna</name>
    <dbReference type="NCBI Taxonomy" id="35525"/>
    <lineage>
        <taxon>Eukaryota</taxon>
        <taxon>Metazoa</taxon>
        <taxon>Ecdysozoa</taxon>
        <taxon>Arthropoda</taxon>
        <taxon>Crustacea</taxon>
        <taxon>Branchiopoda</taxon>
        <taxon>Diplostraca</taxon>
        <taxon>Cladocera</taxon>
        <taxon>Anomopoda</taxon>
        <taxon>Daphniidae</taxon>
        <taxon>Daphnia</taxon>
    </lineage>
</organism>
<evidence type="ECO:0000313" key="2">
    <source>
        <dbReference type="Proteomes" id="UP001234178"/>
    </source>
</evidence>
<proteinExistence type="predicted"/>
<name>A0ABR0AE12_9CRUS</name>
<protein>
    <submittedName>
        <fullName evidence="1">Uncharacterized protein</fullName>
    </submittedName>
</protein>
<evidence type="ECO:0000313" key="1">
    <source>
        <dbReference type="EMBL" id="KAK4023367.1"/>
    </source>
</evidence>
<dbReference type="EMBL" id="JAOYFB010000037">
    <property type="protein sequence ID" value="KAK4023367.1"/>
    <property type="molecule type" value="Genomic_DNA"/>
</dbReference>
<keyword evidence="2" id="KW-1185">Reference proteome</keyword>
<sequence length="101" mass="11591">MPVDDFTIVRHSTQASPFTITRPLPSGNAFQLFQAPLWERARDNDNAISSRHCRPLEFVTTQFYTATFWLLLLLQSKGFLPLNDWTKMLWTLLSSPSCSSL</sequence>